<dbReference type="AlphaFoldDB" id="A0A5E7G476"/>
<gene>
    <name evidence="1" type="ORF">PS833_06631</name>
</gene>
<dbReference type="OrthoDB" id="7033735at2"/>
<sequence>MTITYHYDQARHACIFKAPSETNGKGFRDFKCEIASGLTWLEFQPYARTLAKHCKSERPDTIIGLVEVLKQQQRYIESDTIYLPTNVDEWDEFIMGHFEFTLDYLGPKGTRNPNSRIAKWSATALFYRRLKSDSVVPLDVYVPPARLLDSNIEPEISQPLGKLTEQITSNTGAWHKQSLVSRDLCLDEDEFLSRISNSLVHAIDATTTGCIEYFDKLKRAHTLGRKLISRVNRGDLISRIKNNNFYCNGKHVADPTSEDGLSWFLAAALYYLTETPHLNAISFVSFSKIAFFKDITKKAGQRKLTKLISDQIGELGIQTTNINENLSRLLGQISARDCAAAASILIIDQPKFTSMGIQSAKIVLSNGKPAIETQVDDTSLLFTVEKPRADKYQSELLSTRSAEIFIYIVECTKLIRAKLKKAKDPKHRFLFLTATRDGILCPGNIDNIMQANGHTLYDEIAHHLEGRNIDRETFSLGSLRVTQGLITYFHTGSLYAVSRKLGNAKQTVKSSYIPDWVQERRYIWLIRAFQAKLVLLATVNKPWHFSASDFLTESDLKRFISQQLSKNKRTDAFSQHFRKEFSTADLGRSNIFSIANASLAFSIDEKSLSALYILTDRAAKTMTPEELEKFDPELQTSMGSLIDLRSLISTAAEGKFSSEADKMLAAALHQGSRLELNMTHNAALRHAAEDLGKEIHLRRTVNTNGHP</sequence>
<dbReference type="EMBL" id="CABVHU010000038">
    <property type="protein sequence ID" value="VVO45247.1"/>
    <property type="molecule type" value="Genomic_DNA"/>
</dbReference>
<dbReference type="Proteomes" id="UP000409037">
    <property type="component" value="Unassembled WGS sequence"/>
</dbReference>
<name>A0A5E7G476_PSEFL</name>
<evidence type="ECO:0000313" key="1">
    <source>
        <dbReference type="EMBL" id="VVO45247.1"/>
    </source>
</evidence>
<reference evidence="1 2" key="1">
    <citation type="submission" date="2019-09" db="EMBL/GenBank/DDBJ databases">
        <authorList>
            <person name="Chandra G."/>
            <person name="Truman W A."/>
        </authorList>
    </citation>
    <scope>NUCLEOTIDE SEQUENCE [LARGE SCALE GENOMIC DNA]</scope>
    <source>
        <strain evidence="1">PS833</strain>
    </source>
</reference>
<protein>
    <submittedName>
        <fullName evidence="1">Uncharacterized protein</fullName>
    </submittedName>
</protein>
<proteinExistence type="predicted"/>
<dbReference type="RefSeq" id="WP_150801590.1">
    <property type="nucleotide sequence ID" value="NZ_CABVHU010000038.1"/>
</dbReference>
<evidence type="ECO:0000313" key="2">
    <source>
        <dbReference type="Proteomes" id="UP000409037"/>
    </source>
</evidence>
<accession>A0A5E7G476</accession>
<organism evidence="1 2">
    <name type="scientific">Pseudomonas fluorescens</name>
    <dbReference type="NCBI Taxonomy" id="294"/>
    <lineage>
        <taxon>Bacteria</taxon>
        <taxon>Pseudomonadati</taxon>
        <taxon>Pseudomonadota</taxon>
        <taxon>Gammaproteobacteria</taxon>
        <taxon>Pseudomonadales</taxon>
        <taxon>Pseudomonadaceae</taxon>
        <taxon>Pseudomonas</taxon>
    </lineage>
</organism>